<evidence type="ECO:0000256" key="3">
    <source>
        <dbReference type="SAM" id="MobiDB-lite"/>
    </source>
</evidence>
<accession>A0A1G7K9U5</accession>
<dbReference type="Proteomes" id="UP000199076">
    <property type="component" value="Unassembled WGS sequence"/>
</dbReference>
<dbReference type="InterPro" id="IPR000644">
    <property type="entry name" value="CBS_dom"/>
</dbReference>
<dbReference type="SMART" id="SM00116">
    <property type="entry name" value="CBS"/>
    <property type="match status" value="2"/>
</dbReference>
<dbReference type="Gene3D" id="3.10.580.10">
    <property type="entry name" value="CBS-domain"/>
    <property type="match status" value="1"/>
</dbReference>
<dbReference type="Pfam" id="PF00571">
    <property type="entry name" value="CBS"/>
    <property type="match status" value="2"/>
</dbReference>
<feature type="domain" description="CBS" evidence="4">
    <location>
        <begin position="75"/>
        <end position="146"/>
    </location>
</feature>
<evidence type="ECO:0000313" key="5">
    <source>
        <dbReference type="EMBL" id="SDF33927.1"/>
    </source>
</evidence>
<sequence length="285" mass="29857">MLVPVTIREVMNPTVETISPDLDAAAVAELLHGKDIGSAVVVEDGDPVGIVTELDVVGLVAEGYDAGTVTAADCMSGPVVTVDADDSIETAVDRFREHTIKKLPVLDNSEARSASGSRTQSGDGDLVGIVTTTDISYYLPQLSRRTKASGGSTADHHHRDRVDTAYERDEWEFESLGPHDDRIEVGDVVKFTKTLSQGDVAAFAEASGDTNRLHLDPDYAQGTRFGHPIAHGTLVAGVVSAALAACPASSFTSRRTPPSWAPSTSGARSPPSVKSSRTSGTTATG</sequence>
<evidence type="ECO:0000259" key="4">
    <source>
        <dbReference type="PROSITE" id="PS51371"/>
    </source>
</evidence>
<dbReference type="Pfam" id="PF01575">
    <property type="entry name" value="MaoC_dehydratas"/>
    <property type="match status" value="1"/>
</dbReference>
<dbReference type="PANTHER" id="PTHR43080">
    <property type="entry name" value="CBS DOMAIN-CONTAINING PROTEIN CBSX3, MITOCHONDRIAL"/>
    <property type="match status" value="1"/>
</dbReference>
<dbReference type="EMBL" id="FNBK01000005">
    <property type="protein sequence ID" value="SDF33927.1"/>
    <property type="molecule type" value="Genomic_DNA"/>
</dbReference>
<feature type="region of interest" description="Disordered" evidence="3">
    <location>
        <begin position="250"/>
        <end position="285"/>
    </location>
</feature>
<dbReference type="SUPFAM" id="SSF54631">
    <property type="entry name" value="CBS-domain pair"/>
    <property type="match status" value="1"/>
</dbReference>
<dbReference type="Gene3D" id="3.10.129.10">
    <property type="entry name" value="Hotdog Thioesterase"/>
    <property type="match status" value="1"/>
</dbReference>
<proteinExistence type="predicted"/>
<keyword evidence="6" id="KW-1185">Reference proteome</keyword>
<dbReference type="InterPro" id="IPR002539">
    <property type="entry name" value="MaoC-like_dom"/>
</dbReference>
<protein>
    <submittedName>
        <fullName evidence="5">CBS domain-containing protein</fullName>
    </submittedName>
</protein>
<reference evidence="6" key="1">
    <citation type="submission" date="2016-10" db="EMBL/GenBank/DDBJ databases">
        <authorList>
            <person name="Varghese N."/>
            <person name="Submissions S."/>
        </authorList>
    </citation>
    <scope>NUCLEOTIDE SEQUENCE [LARGE SCALE GENOMIC DNA]</scope>
    <source>
        <strain evidence="6">IBRC-M 10760</strain>
    </source>
</reference>
<evidence type="ECO:0000256" key="2">
    <source>
        <dbReference type="PROSITE-ProRule" id="PRU00703"/>
    </source>
</evidence>
<dbReference type="RefSeq" id="WP_349356956.1">
    <property type="nucleotide sequence ID" value="NZ_FNBK01000005.1"/>
</dbReference>
<keyword evidence="1 2" id="KW-0129">CBS domain</keyword>
<gene>
    <name evidence="5" type="ORF">SAMN05216218_105224</name>
</gene>
<dbReference type="InterPro" id="IPR051257">
    <property type="entry name" value="Diverse_CBS-Domain"/>
</dbReference>
<dbReference type="InterPro" id="IPR046342">
    <property type="entry name" value="CBS_dom_sf"/>
</dbReference>
<evidence type="ECO:0000256" key="1">
    <source>
        <dbReference type="ARBA" id="ARBA00023122"/>
    </source>
</evidence>
<feature type="compositionally biased region" description="Polar residues" evidence="3">
    <location>
        <begin position="251"/>
        <end position="285"/>
    </location>
</feature>
<dbReference type="STRING" id="660518.SAMN05216218_105224"/>
<feature type="domain" description="CBS" evidence="4">
    <location>
        <begin position="11"/>
        <end position="66"/>
    </location>
</feature>
<dbReference type="PANTHER" id="PTHR43080:SF2">
    <property type="entry name" value="CBS DOMAIN-CONTAINING PROTEIN"/>
    <property type="match status" value="1"/>
</dbReference>
<dbReference type="AlphaFoldDB" id="A0A1G7K9U5"/>
<dbReference type="SUPFAM" id="SSF54637">
    <property type="entry name" value="Thioesterase/thiol ester dehydrase-isomerase"/>
    <property type="match status" value="1"/>
</dbReference>
<organism evidence="5 6">
    <name type="scientific">Halorientalis regularis</name>
    <dbReference type="NCBI Taxonomy" id="660518"/>
    <lineage>
        <taxon>Archaea</taxon>
        <taxon>Methanobacteriati</taxon>
        <taxon>Methanobacteriota</taxon>
        <taxon>Stenosarchaea group</taxon>
        <taxon>Halobacteria</taxon>
        <taxon>Halobacteriales</taxon>
        <taxon>Haloarculaceae</taxon>
        <taxon>Halorientalis</taxon>
    </lineage>
</organism>
<evidence type="ECO:0000313" key="6">
    <source>
        <dbReference type="Proteomes" id="UP000199076"/>
    </source>
</evidence>
<dbReference type="PROSITE" id="PS51371">
    <property type="entry name" value="CBS"/>
    <property type="match status" value="2"/>
</dbReference>
<dbReference type="InterPro" id="IPR029069">
    <property type="entry name" value="HotDog_dom_sf"/>
</dbReference>
<name>A0A1G7K9U5_9EURY</name>